<dbReference type="RefSeq" id="XP_001450940.1">
    <property type="nucleotide sequence ID" value="XM_001450903.1"/>
</dbReference>
<accession>A0DKH6</accession>
<dbReference type="AlphaFoldDB" id="A0DKH6"/>
<proteinExistence type="predicted"/>
<dbReference type="EMBL" id="CT868474">
    <property type="protein sequence ID" value="CAK83543.1"/>
    <property type="molecule type" value="Genomic_DNA"/>
</dbReference>
<reference evidence="1 2" key="1">
    <citation type="journal article" date="2006" name="Nature">
        <title>Global trends of whole-genome duplications revealed by the ciliate Paramecium tetraurelia.</title>
        <authorList>
            <consortium name="Genoscope"/>
            <person name="Aury J.-M."/>
            <person name="Jaillon O."/>
            <person name="Duret L."/>
            <person name="Noel B."/>
            <person name="Jubin C."/>
            <person name="Porcel B.M."/>
            <person name="Segurens B."/>
            <person name="Daubin V."/>
            <person name="Anthouard V."/>
            <person name="Aiach N."/>
            <person name="Arnaiz O."/>
            <person name="Billaut A."/>
            <person name="Beisson J."/>
            <person name="Blanc I."/>
            <person name="Bouhouche K."/>
            <person name="Camara F."/>
            <person name="Duharcourt S."/>
            <person name="Guigo R."/>
            <person name="Gogendeau D."/>
            <person name="Katinka M."/>
            <person name="Keller A.-M."/>
            <person name="Kissmehl R."/>
            <person name="Klotz C."/>
            <person name="Koll F."/>
            <person name="Le Moue A."/>
            <person name="Lepere C."/>
            <person name="Malinsky S."/>
            <person name="Nowacki M."/>
            <person name="Nowak J.K."/>
            <person name="Plattner H."/>
            <person name="Poulain J."/>
            <person name="Ruiz F."/>
            <person name="Serrano V."/>
            <person name="Zagulski M."/>
            <person name="Dessen P."/>
            <person name="Betermier M."/>
            <person name="Weissenbach J."/>
            <person name="Scarpelli C."/>
            <person name="Schachter V."/>
            <person name="Sperling L."/>
            <person name="Meyer E."/>
            <person name="Cohen J."/>
            <person name="Wincker P."/>
        </authorList>
    </citation>
    <scope>NUCLEOTIDE SEQUENCE [LARGE SCALE GENOMIC DNA]</scope>
    <source>
        <strain evidence="1 2">Stock d4-2</strain>
    </source>
</reference>
<name>A0DKH6_PARTE</name>
<dbReference type="KEGG" id="ptm:GSPATT00017873001"/>
<organism evidence="1 2">
    <name type="scientific">Paramecium tetraurelia</name>
    <dbReference type="NCBI Taxonomy" id="5888"/>
    <lineage>
        <taxon>Eukaryota</taxon>
        <taxon>Sar</taxon>
        <taxon>Alveolata</taxon>
        <taxon>Ciliophora</taxon>
        <taxon>Intramacronucleata</taxon>
        <taxon>Oligohymenophorea</taxon>
        <taxon>Peniculida</taxon>
        <taxon>Parameciidae</taxon>
        <taxon>Paramecium</taxon>
    </lineage>
</organism>
<gene>
    <name evidence="1" type="ORF">GSPATT00017873001</name>
</gene>
<dbReference type="GeneID" id="5036725"/>
<protein>
    <submittedName>
        <fullName evidence="1">Uncharacterized protein</fullName>
    </submittedName>
</protein>
<evidence type="ECO:0000313" key="2">
    <source>
        <dbReference type="Proteomes" id="UP000000600"/>
    </source>
</evidence>
<sequence length="75" mass="8558">MSSYKKVSPKQSDEFRPHLIKVDLSLAPIKENTESVRSVNFPSEIQLLPQPIVPTRTSIHVKKVNLINYSAKQKQ</sequence>
<dbReference type="Proteomes" id="UP000000600">
    <property type="component" value="Unassembled WGS sequence"/>
</dbReference>
<dbReference type="HOGENOM" id="CLU_2676398_0_0_1"/>
<keyword evidence="2" id="KW-1185">Reference proteome</keyword>
<evidence type="ECO:0000313" key="1">
    <source>
        <dbReference type="EMBL" id="CAK83543.1"/>
    </source>
</evidence>
<dbReference type="InParanoid" id="A0DKH6"/>